<proteinExistence type="predicted"/>
<accession>A0AAV3QDD0</accession>
<dbReference type="FunFam" id="3.10.20.90:FF:000058">
    <property type="entry name" value="Octicosapeptide/phox/Bem1p domain kinase superfamily protein"/>
    <property type="match status" value="1"/>
</dbReference>
<dbReference type="SMART" id="SM00666">
    <property type="entry name" value="PB1"/>
    <property type="match status" value="1"/>
</dbReference>
<protein>
    <recommendedName>
        <fullName evidence="2">PB1 domain-containing protein</fullName>
    </recommendedName>
</protein>
<evidence type="ECO:0000313" key="4">
    <source>
        <dbReference type="Proteomes" id="UP001454036"/>
    </source>
</evidence>
<sequence length="416" mass="45549">MNNINNANARSVAIESAMADLVTSTPRSEQQTTLQRKVRFMCSFGGKIHPRPQDNQLRYVGGDTRILAIDRQANFTSLLSMLCKLCGTSDINVKYQLPNEDLDALITVSSDEDVENMMEEYDRLVQNQKSARLRLFLFPNKPASSRATSIGSFLNGSAKREQWFLDALNAGSITGSGLDRGRSEVSSVISDMPDYLFGLDQSDDPTREINLQMNKNVVIDENVSALDPGSPNPSLVNVLPDLPSIKTKLCNPVTNVRVLEANDSPVEEGVKMTEPIILNQTEYIGNSKWNNLDPVVQPVPVYYVPTQMQPATIRVPFVQPIQASFVQPYSLDSSQVPVGFAPPTPAGLRKVYGGLGPPPTPITRAISDGFDKNPIMYYGVRNAGLVPTYPNVIVSGGEDLQGSETDSKRGWVSQAP</sequence>
<keyword evidence="4" id="KW-1185">Reference proteome</keyword>
<dbReference type="InterPro" id="IPR000270">
    <property type="entry name" value="PB1_dom"/>
</dbReference>
<evidence type="ECO:0000313" key="3">
    <source>
        <dbReference type="EMBL" id="GAA0160941.1"/>
    </source>
</evidence>
<dbReference type="Proteomes" id="UP001454036">
    <property type="component" value="Unassembled WGS sequence"/>
</dbReference>
<evidence type="ECO:0000256" key="1">
    <source>
        <dbReference type="SAM" id="MobiDB-lite"/>
    </source>
</evidence>
<dbReference type="PANTHER" id="PTHR31066">
    <property type="entry name" value="OS05G0427100 PROTEIN-RELATED"/>
    <property type="match status" value="1"/>
</dbReference>
<gene>
    <name evidence="3" type="ORF">LIER_39132</name>
</gene>
<name>A0AAV3QDD0_LITER</name>
<dbReference type="InterPro" id="IPR053198">
    <property type="entry name" value="Gynoecium_Dev_Regulator"/>
</dbReference>
<evidence type="ECO:0000259" key="2">
    <source>
        <dbReference type="PROSITE" id="PS51745"/>
    </source>
</evidence>
<feature type="domain" description="PB1" evidence="2">
    <location>
        <begin position="37"/>
        <end position="140"/>
    </location>
</feature>
<dbReference type="CDD" id="cd06410">
    <property type="entry name" value="PB1_UP2"/>
    <property type="match status" value="1"/>
</dbReference>
<organism evidence="3 4">
    <name type="scientific">Lithospermum erythrorhizon</name>
    <name type="common">Purple gromwell</name>
    <name type="synonym">Lithospermum officinale var. erythrorhizon</name>
    <dbReference type="NCBI Taxonomy" id="34254"/>
    <lineage>
        <taxon>Eukaryota</taxon>
        <taxon>Viridiplantae</taxon>
        <taxon>Streptophyta</taxon>
        <taxon>Embryophyta</taxon>
        <taxon>Tracheophyta</taxon>
        <taxon>Spermatophyta</taxon>
        <taxon>Magnoliopsida</taxon>
        <taxon>eudicotyledons</taxon>
        <taxon>Gunneridae</taxon>
        <taxon>Pentapetalae</taxon>
        <taxon>asterids</taxon>
        <taxon>lamiids</taxon>
        <taxon>Boraginales</taxon>
        <taxon>Boraginaceae</taxon>
        <taxon>Boraginoideae</taxon>
        <taxon>Lithospermeae</taxon>
        <taxon>Lithospermum</taxon>
    </lineage>
</organism>
<dbReference type="EMBL" id="BAABME010020620">
    <property type="protein sequence ID" value="GAA0160941.1"/>
    <property type="molecule type" value="Genomic_DNA"/>
</dbReference>
<reference evidence="3 4" key="1">
    <citation type="submission" date="2024-01" db="EMBL/GenBank/DDBJ databases">
        <title>The complete chloroplast genome sequence of Lithospermum erythrorhizon: insights into the phylogenetic relationship among Boraginaceae species and the maternal lineages of purple gromwells.</title>
        <authorList>
            <person name="Okada T."/>
            <person name="Watanabe K."/>
        </authorList>
    </citation>
    <scope>NUCLEOTIDE SEQUENCE [LARGE SCALE GENOMIC DNA]</scope>
</reference>
<dbReference type="PROSITE" id="PS51745">
    <property type="entry name" value="PB1"/>
    <property type="match status" value="1"/>
</dbReference>
<dbReference type="SUPFAM" id="SSF54277">
    <property type="entry name" value="CAD &amp; PB1 domains"/>
    <property type="match status" value="1"/>
</dbReference>
<dbReference type="InterPro" id="IPR053793">
    <property type="entry name" value="PB1-like"/>
</dbReference>
<feature type="region of interest" description="Disordered" evidence="1">
    <location>
        <begin position="397"/>
        <end position="416"/>
    </location>
</feature>
<dbReference type="Gene3D" id="3.10.20.90">
    <property type="entry name" value="Phosphatidylinositol 3-kinase Catalytic Subunit, Chain A, domain 1"/>
    <property type="match status" value="1"/>
</dbReference>
<dbReference type="Pfam" id="PF00564">
    <property type="entry name" value="PB1"/>
    <property type="match status" value="1"/>
</dbReference>
<comment type="caution">
    <text evidence="3">The sequence shown here is derived from an EMBL/GenBank/DDBJ whole genome shotgun (WGS) entry which is preliminary data.</text>
</comment>
<dbReference type="PANTHER" id="PTHR31066:SF33">
    <property type="entry name" value="OS07G0556300 PROTEIN"/>
    <property type="match status" value="1"/>
</dbReference>
<dbReference type="AlphaFoldDB" id="A0AAV3QDD0"/>